<dbReference type="GO" id="GO:0031543">
    <property type="term" value="F:peptidyl-proline dioxygenase activity"/>
    <property type="evidence" value="ECO:0007669"/>
    <property type="project" value="TreeGrafter"/>
</dbReference>
<evidence type="ECO:0000256" key="6">
    <source>
        <dbReference type="ARBA" id="ARBA00023004"/>
    </source>
</evidence>
<accession>A0A160TC35</accession>
<dbReference type="PANTHER" id="PTHR12907:SF26">
    <property type="entry name" value="HIF PROLYL HYDROXYLASE, ISOFORM C"/>
    <property type="match status" value="1"/>
</dbReference>
<dbReference type="PANTHER" id="PTHR12907">
    <property type="entry name" value="EGL NINE HOMOLOG-RELATED"/>
    <property type="match status" value="1"/>
</dbReference>
<dbReference type="GO" id="GO:0071456">
    <property type="term" value="P:cellular response to hypoxia"/>
    <property type="evidence" value="ECO:0007669"/>
    <property type="project" value="TreeGrafter"/>
</dbReference>
<dbReference type="InterPro" id="IPR005123">
    <property type="entry name" value="Oxoglu/Fe-dep_dioxygenase_dom"/>
</dbReference>
<evidence type="ECO:0000313" key="8">
    <source>
        <dbReference type="EMBL" id="CUS40239.1"/>
    </source>
</evidence>
<dbReference type="GO" id="GO:0031418">
    <property type="term" value="F:L-ascorbic acid binding"/>
    <property type="evidence" value="ECO:0007669"/>
    <property type="project" value="UniProtKB-KW"/>
</dbReference>
<protein>
    <submittedName>
        <fullName evidence="8">SM-20-related protein</fullName>
    </submittedName>
</protein>
<gene>
    <name evidence="8" type="ORF">MGWOODY_Tha930</name>
</gene>
<dbReference type="EMBL" id="CZQC01000005">
    <property type="protein sequence ID" value="CUS40239.1"/>
    <property type="molecule type" value="Genomic_DNA"/>
</dbReference>
<evidence type="ECO:0000256" key="2">
    <source>
        <dbReference type="ARBA" id="ARBA00022723"/>
    </source>
</evidence>
<keyword evidence="5" id="KW-0560">Oxidoreductase</keyword>
<dbReference type="AlphaFoldDB" id="A0A160TC35"/>
<organism evidence="8">
    <name type="scientific">hydrothermal vent metagenome</name>
    <dbReference type="NCBI Taxonomy" id="652676"/>
    <lineage>
        <taxon>unclassified sequences</taxon>
        <taxon>metagenomes</taxon>
        <taxon>ecological metagenomes</taxon>
    </lineage>
</organism>
<dbReference type="InterPro" id="IPR051559">
    <property type="entry name" value="HIF_prolyl_hydroxylases"/>
</dbReference>
<evidence type="ECO:0000256" key="3">
    <source>
        <dbReference type="ARBA" id="ARBA00022896"/>
    </source>
</evidence>
<proteinExistence type="predicted"/>
<dbReference type="GO" id="GO:0008198">
    <property type="term" value="F:ferrous iron binding"/>
    <property type="evidence" value="ECO:0007669"/>
    <property type="project" value="TreeGrafter"/>
</dbReference>
<dbReference type="InterPro" id="IPR044862">
    <property type="entry name" value="Pro_4_hyd_alph_FE2OG_OXY"/>
</dbReference>
<evidence type="ECO:0000259" key="7">
    <source>
        <dbReference type="PROSITE" id="PS51471"/>
    </source>
</evidence>
<dbReference type="InterPro" id="IPR006620">
    <property type="entry name" value="Pro_4_hyd_alph"/>
</dbReference>
<keyword evidence="2" id="KW-0479">Metal-binding</keyword>
<dbReference type="Gene3D" id="2.60.120.620">
    <property type="entry name" value="q2cbj1_9rhob like domain"/>
    <property type="match status" value="1"/>
</dbReference>
<keyword evidence="4" id="KW-0223">Dioxygenase</keyword>
<dbReference type="SMART" id="SM00702">
    <property type="entry name" value="P4Hc"/>
    <property type="match status" value="1"/>
</dbReference>
<dbReference type="Pfam" id="PF13640">
    <property type="entry name" value="2OG-FeII_Oxy_3"/>
    <property type="match status" value="1"/>
</dbReference>
<keyword evidence="3" id="KW-0847">Vitamin C</keyword>
<name>A0A160TC35_9ZZZZ</name>
<sequence>MHSFDSFFEPPFERIAEDLSHRGYAVIDCALPDNMTLQLAQRLLQLIRQDDDSLQAAGIGRGDQHAQNRFVRQDKIRWLEQADEAEKAWLDYMSELRAYLNRRLFLGLFSYESHFAHYRPGAFYKKHLDAFRGQANRVLSTVLYLNNHWQASDGGELLIYNEDNQLIETVIPAYGRLVVFLSEEFPHEVKPAQRDRYSIAGWFRVNTSNNDKVDPPR</sequence>
<evidence type="ECO:0000256" key="4">
    <source>
        <dbReference type="ARBA" id="ARBA00022964"/>
    </source>
</evidence>
<evidence type="ECO:0000256" key="1">
    <source>
        <dbReference type="ARBA" id="ARBA00001961"/>
    </source>
</evidence>
<comment type="cofactor">
    <cofactor evidence="1">
        <name>L-ascorbate</name>
        <dbReference type="ChEBI" id="CHEBI:38290"/>
    </cofactor>
</comment>
<keyword evidence="6" id="KW-0408">Iron</keyword>
<feature type="domain" description="Fe2OG dioxygenase" evidence="7">
    <location>
        <begin position="104"/>
        <end position="205"/>
    </location>
</feature>
<reference evidence="8" key="1">
    <citation type="submission" date="2015-10" db="EMBL/GenBank/DDBJ databases">
        <authorList>
            <person name="Gilbert D.G."/>
        </authorList>
    </citation>
    <scope>NUCLEOTIDE SEQUENCE</scope>
</reference>
<evidence type="ECO:0000256" key="5">
    <source>
        <dbReference type="ARBA" id="ARBA00023002"/>
    </source>
</evidence>
<dbReference type="PROSITE" id="PS51471">
    <property type="entry name" value="FE2OG_OXY"/>
    <property type="match status" value="1"/>
</dbReference>